<dbReference type="Gene3D" id="3.40.630.30">
    <property type="match status" value="1"/>
</dbReference>
<dbReference type="InterPro" id="IPR000182">
    <property type="entry name" value="GNAT_dom"/>
</dbReference>
<gene>
    <name evidence="2" type="ORF">FYJ33_03010</name>
</gene>
<dbReference type="InterPro" id="IPR016181">
    <property type="entry name" value="Acyl_CoA_acyltransferase"/>
</dbReference>
<name>A0A7X2MWK1_9CLOT</name>
<dbReference type="AlphaFoldDB" id="A0A7X2MWK1"/>
<feature type="domain" description="N-acetyltransferase" evidence="1">
    <location>
        <begin position="21"/>
        <end position="161"/>
    </location>
</feature>
<dbReference type="GO" id="GO:0016747">
    <property type="term" value="F:acyltransferase activity, transferring groups other than amino-acyl groups"/>
    <property type="evidence" value="ECO:0007669"/>
    <property type="project" value="InterPro"/>
</dbReference>
<dbReference type="SUPFAM" id="SSF55729">
    <property type="entry name" value="Acyl-CoA N-acyltransferases (Nat)"/>
    <property type="match status" value="1"/>
</dbReference>
<comment type="caution">
    <text evidence="2">The sequence shown here is derived from an EMBL/GenBank/DDBJ whole genome shotgun (WGS) entry which is preliminary data.</text>
</comment>
<dbReference type="EMBL" id="VULX01000002">
    <property type="protein sequence ID" value="MSR90411.1"/>
    <property type="molecule type" value="Genomic_DNA"/>
</dbReference>
<reference evidence="2 3" key="1">
    <citation type="submission" date="2019-08" db="EMBL/GenBank/DDBJ databases">
        <title>In-depth cultivation of the pig gut microbiome towards novel bacterial diversity and tailored functional studies.</title>
        <authorList>
            <person name="Wylensek D."/>
            <person name="Hitch T.C.A."/>
            <person name="Clavel T."/>
        </authorList>
    </citation>
    <scope>NUCLEOTIDE SEQUENCE [LARGE SCALE GENOMIC DNA]</scope>
    <source>
        <strain evidence="2 3">WCA-383-APC-5B</strain>
    </source>
</reference>
<dbReference type="PROSITE" id="PS51186">
    <property type="entry name" value="GNAT"/>
    <property type="match status" value="1"/>
</dbReference>
<evidence type="ECO:0000259" key="1">
    <source>
        <dbReference type="PROSITE" id="PS51186"/>
    </source>
</evidence>
<proteinExistence type="predicted"/>
<evidence type="ECO:0000313" key="3">
    <source>
        <dbReference type="Proteomes" id="UP000460287"/>
    </source>
</evidence>
<accession>A0A7X2MWK1</accession>
<organism evidence="2 3">
    <name type="scientific">Inconstantimicrobium porci</name>
    <dbReference type="NCBI Taxonomy" id="2652291"/>
    <lineage>
        <taxon>Bacteria</taxon>
        <taxon>Bacillati</taxon>
        <taxon>Bacillota</taxon>
        <taxon>Clostridia</taxon>
        <taxon>Eubacteriales</taxon>
        <taxon>Clostridiaceae</taxon>
        <taxon>Inconstantimicrobium</taxon>
    </lineage>
</organism>
<sequence length="298" mass="34565">MGLAENNTEVIIGGEKYIFSNNIGDNKNLFDSFNKLANKSFGISFNRVGGEYEPHVLYMNDEICANVSVNKITFYHNGEKRFYIQLGTVMTDKKYRKRGLSRYLIESIVDEWKDKCDAVYLFANDSVLDFYPKFGFIKKEEYHYKYMNPSSVAKEYQKLDMNDEKNIQLVIDKDKEGNSFSKLYMTGNYAILSFYAMDCMKENVYYIKGYDLVAVVEYEDDKIWCHDILGQTDADIKDVLNIIAQGHKCPVYLGFTPKDNEGMICEEHHEEDTTLFINKCGESIFDDEKLMFPTTSHA</sequence>
<dbReference type="Proteomes" id="UP000460287">
    <property type="component" value="Unassembled WGS sequence"/>
</dbReference>
<keyword evidence="2" id="KW-0808">Transferase</keyword>
<dbReference type="RefSeq" id="WP_154530296.1">
    <property type="nucleotide sequence ID" value="NZ_VULX01000002.1"/>
</dbReference>
<protein>
    <submittedName>
        <fullName evidence="2">GNAT family N-acetyltransferase</fullName>
    </submittedName>
</protein>
<keyword evidence="3" id="KW-1185">Reference proteome</keyword>
<dbReference type="Pfam" id="PF13527">
    <property type="entry name" value="Acetyltransf_9"/>
    <property type="match status" value="1"/>
</dbReference>
<evidence type="ECO:0000313" key="2">
    <source>
        <dbReference type="EMBL" id="MSR90411.1"/>
    </source>
</evidence>